<comment type="caution">
    <text evidence="2">The sequence shown here is derived from an EMBL/GenBank/DDBJ whole genome shotgun (WGS) entry which is preliminary data.</text>
</comment>
<dbReference type="RefSeq" id="WP_165772982.1">
    <property type="nucleotide sequence ID" value="NZ_NIPO01000001.1"/>
</dbReference>
<keyword evidence="1" id="KW-0472">Membrane</keyword>
<organism evidence="2 3">
    <name type="scientific">Avrilella dinanensis</name>
    <dbReference type="NCBI Taxonomy" id="2008672"/>
    <lineage>
        <taxon>Bacteria</taxon>
        <taxon>Pseudomonadati</taxon>
        <taxon>Bacteroidota</taxon>
        <taxon>Flavobacteriia</taxon>
        <taxon>Flavobacteriales</taxon>
        <taxon>Flavobacteriaceae</taxon>
        <taxon>Avrilella</taxon>
    </lineage>
</organism>
<evidence type="ECO:0000313" key="3">
    <source>
        <dbReference type="Proteomes" id="UP000231960"/>
    </source>
</evidence>
<sequence length="56" mass="6538">MFGFSQYLAFIIGVVILLMGFWLMLFLVNVAIVWAVGGTRDMLQERKEKRETEKQI</sequence>
<accession>A0A2M9R4V0</accession>
<proteinExistence type="predicted"/>
<evidence type="ECO:0000256" key="1">
    <source>
        <dbReference type="SAM" id="Phobius"/>
    </source>
</evidence>
<dbReference type="Proteomes" id="UP000231960">
    <property type="component" value="Unassembled WGS sequence"/>
</dbReference>
<dbReference type="AlphaFoldDB" id="A0A2M9R4V0"/>
<evidence type="ECO:0000313" key="2">
    <source>
        <dbReference type="EMBL" id="PJR03889.1"/>
    </source>
</evidence>
<feature type="transmembrane region" description="Helical" evidence="1">
    <location>
        <begin position="6"/>
        <end position="37"/>
    </location>
</feature>
<keyword evidence="1" id="KW-0812">Transmembrane</keyword>
<keyword evidence="3" id="KW-1185">Reference proteome</keyword>
<reference evidence="2 3" key="1">
    <citation type="submission" date="2017-06" db="EMBL/GenBank/DDBJ databases">
        <title>Description of Avrilella dinanensis gen. nov. sp. nov.</title>
        <authorList>
            <person name="Leyer C."/>
            <person name="Sassi M."/>
            <person name="Minet J."/>
            <person name="Kayal S."/>
            <person name="Cattoir V."/>
        </authorList>
    </citation>
    <scope>NUCLEOTIDE SEQUENCE [LARGE SCALE GENOMIC DNA]</scope>
    <source>
        <strain evidence="2 3">UR159</strain>
    </source>
</reference>
<name>A0A2M9R4V0_9FLAO</name>
<gene>
    <name evidence="2" type="ORF">CDL10_04645</name>
</gene>
<protein>
    <submittedName>
        <fullName evidence="2">Uncharacterized protein</fullName>
    </submittedName>
</protein>
<keyword evidence="1" id="KW-1133">Transmembrane helix</keyword>
<dbReference type="EMBL" id="NIPO01000001">
    <property type="protein sequence ID" value="PJR03889.1"/>
    <property type="molecule type" value="Genomic_DNA"/>
</dbReference>